<dbReference type="AlphaFoldDB" id="A0A2Z5IQN9"/>
<dbReference type="Gene3D" id="3.40.718.10">
    <property type="entry name" value="Isopropylmalate Dehydrogenase"/>
    <property type="match status" value="1"/>
</dbReference>
<evidence type="ECO:0000313" key="12">
    <source>
        <dbReference type="Proteomes" id="UP000252477"/>
    </source>
</evidence>
<evidence type="ECO:0000256" key="8">
    <source>
        <dbReference type="ARBA" id="ARBA00024069"/>
    </source>
</evidence>
<protein>
    <recommendedName>
        <fullName evidence="8 10">Phosphate acyltransferase</fullName>
        <ecNumber evidence="8 10">2.3.1.274</ecNumber>
    </recommendedName>
    <alternativeName>
        <fullName evidence="10">Acyl-ACP phosphotransacylase</fullName>
    </alternativeName>
    <alternativeName>
        <fullName evidence="10">Acyl-[acyl-carrier-protein]--phosphate acyltransferase</fullName>
    </alternativeName>
    <alternativeName>
        <fullName evidence="10">Phosphate-acyl-ACP acyltransferase</fullName>
    </alternativeName>
</protein>
<dbReference type="KEGG" id="mpho:DA803_03015"/>
<keyword evidence="4 10" id="KW-0808">Transferase</keyword>
<name>A0A2Z5IQN9_9BACT</name>
<comment type="pathway">
    <text evidence="10">Lipid metabolism; phospholipid metabolism.</text>
</comment>
<dbReference type="EC" id="2.3.1.274" evidence="8 10"/>
<evidence type="ECO:0000256" key="6">
    <source>
        <dbReference type="ARBA" id="ARBA00023209"/>
    </source>
</evidence>
<evidence type="ECO:0000313" key="11">
    <source>
        <dbReference type="EMBL" id="AXE61040.1"/>
    </source>
</evidence>
<evidence type="ECO:0000256" key="2">
    <source>
        <dbReference type="ARBA" id="ARBA00022490"/>
    </source>
</evidence>
<dbReference type="Proteomes" id="UP000252477">
    <property type="component" value="Chromosome"/>
</dbReference>
<dbReference type="PIRSF" id="PIRSF002465">
    <property type="entry name" value="Phsphlp_syn_PlsX"/>
    <property type="match status" value="1"/>
</dbReference>
<dbReference type="GO" id="GO:0006633">
    <property type="term" value="P:fatty acid biosynthetic process"/>
    <property type="evidence" value="ECO:0007669"/>
    <property type="project" value="UniProtKB-UniRule"/>
</dbReference>
<keyword evidence="2 10" id="KW-0963">Cytoplasm</keyword>
<comment type="subunit">
    <text evidence="9 10">Homodimer. Probably interacts with PlsY.</text>
</comment>
<keyword evidence="12" id="KW-1185">Reference proteome</keyword>
<accession>A0A2Z5IQN9</accession>
<evidence type="ECO:0000256" key="5">
    <source>
        <dbReference type="ARBA" id="ARBA00023098"/>
    </source>
</evidence>
<evidence type="ECO:0000256" key="4">
    <source>
        <dbReference type="ARBA" id="ARBA00022679"/>
    </source>
</evidence>
<dbReference type="InterPro" id="IPR012281">
    <property type="entry name" value="Phospholipid_synth_PlsX-like"/>
</dbReference>
<dbReference type="SUPFAM" id="SSF53659">
    <property type="entry name" value="Isocitrate/Isopropylmalate dehydrogenase-like"/>
    <property type="match status" value="1"/>
</dbReference>
<comment type="function">
    <text evidence="10">Catalyzes the reversible formation of acyl-phosphate (acyl-PO(4)) from acyl-[acyl-carrier-protein] (acyl-ACP). This enzyme utilizes acyl-ACP as fatty acyl donor, but not acyl-CoA.</text>
</comment>
<dbReference type="OrthoDB" id="9806408at2"/>
<dbReference type="GO" id="GO:0005737">
    <property type="term" value="C:cytoplasm"/>
    <property type="evidence" value="ECO:0007669"/>
    <property type="project" value="UniProtKB-SubCell"/>
</dbReference>
<sequence>MKKIVFDLLNNDNGQHFAIEGAKRFLKENPNYKLILVGNREMIEKEFSEINKNQYEIFENNEIAKKIESPRDALKSNSSMFEAFELVSSENADGILSSGDSASFIILSALKIKRLPKVSRPAFMPIIPTSKDKDILVLDVGANINVKAEYFLEWAKLAVQYYEAIYNIQNPTIGQLNIGTEHYKGSEIAKEAYELLKNNQDNFKFAGFVEPGSAINGEVDILVADGYGGNIFLKTLESSFLAFSKMLKGIFLKNFLTKISALLVKKHFKKMKNRFDYRNTGGAFIVGLEKIVVKAHGGSDDLAFYNALNQIKLAIDKNLVEKLKAINEEKNEEL</sequence>
<evidence type="ECO:0000256" key="7">
    <source>
        <dbReference type="ARBA" id="ARBA00023264"/>
    </source>
</evidence>
<proteinExistence type="inferred from homology"/>
<comment type="similarity">
    <text evidence="10">Belongs to the PlsX family.</text>
</comment>
<dbReference type="GO" id="GO:0043811">
    <property type="term" value="F:phosphate:acyl-[acyl carrier protein] acyltransferase activity"/>
    <property type="evidence" value="ECO:0007669"/>
    <property type="project" value="UniProtKB-UniRule"/>
</dbReference>
<dbReference type="EMBL" id="CP029295">
    <property type="protein sequence ID" value="AXE61040.1"/>
    <property type="molecule type" value="Genomic_DNA"/>
</dbReference>
<evidence type="ECO:0000256" key="1">
    <source>
        <dbReference type="ARBA" id="ARBA00001232"/>
    </source>
</evidence>
<dbReference type="Pfam" id="PF02504">
    <property type="entry name" value="FA_synthesis"/>
    <property type="match status" value="1"/>
</dbReference>
<keyword evidence="7 10" id="KW-1208">Phospholipid metabolism</keyword>
<keyword evidence="6 10" id="KW-0594">Phospholipid biosynthesis</keyword>
<gene>
    <name evidence="10" type="primary">plsX</name>
    <name evidence="11" type="ORF">DA803_03015</name>
</gene>
<evidence type="ECO:0000256" key="3">
    <source>
        <dbReference type="ARBA" id="ARBA00022516"/>
    </source>
</evidence>
<reference evidence="11 12" key="1">
    <citation type="submission" date="2018-05" db="EMBL/GenBank/DDBJ databases">
        <title>Annotation of the Mycoplasma phocidae genome.</title>
        <authorList>
            <person name="Brown D.R."/>
            <person name="Kutish G.F."/>
            <person name="Frasca S.Jr."/>
        </authorList>
    </citation>
    <scope>NUCLEOTIDE SEQUENCE [LARGE SCALE GENOMIC DNA]</scope>
    <source>
        <strain evidence="11 12">105</strain>
    </source>
</reference>
<keyword evidence="3 10" id="KW-0444">Lipid biosynthesis</keyword>
<dbReference type="UniPathway" id="UPA00085"/>
<comment type="subcellular location">
    <subcellularLocation>
        <location evidence="10">Cytoplasm</location>
    </subcellularLocation>
    <text evidence="10">Associated with the membrane possibly through PlsY.</text>
</comment>
<dbReference type="HAMAP" id="MF_00019">
    <property type="entry name" value="PlsX"/>
    <property type="match status" value="1"/>
</dbReference>
<dbReference type="RefSeq" id="WP_114191134.1">
    <property type="nucleotide sequence ID" value="NZ_CP029295.1"/>
</dbReference>
<keyword evidence="11" id="KW-0012">Acyltransferase</keyword>
<comment type="catalytic activity">
    <reaction evidence="1 10">
        <text>a fatty acyl-[ACP] + phosphate = an acyl phosphate + holo-[ACP]</text>
        <dbReference type="Rhea" id="RHEA:42292"/>
        <dbReference type="Rhea" id="RHEA-COMP:9685"/>
        <dbReference type="Rhea" id="RHEA-COMP:14125"/>
        <dbReference type="ChEBI" id="CHEBI:43474"/>
        <dbReference type="ChEBI" id="CHEBI:59918"/>
        <dbReference type="ChEBI" id="CHEBI:64479"/>
        <dbReference type="ChEBI" id="CHEBI:138651"/>
        <dbReference type="EC" id="2.3.1.274"/>
    </reaction>
</comment>
<dbReference type="PANTHER" id="PTHR30100">
    <property type="entry name" value="FATTY ACID/PHOSPHOLIPID SYNTHESIS PROTEIN PLSX"/>
    <property type="match status" value="1"/>
</dbReference>
<dbReference type="GO" id="GO:0008654">
    <property type="term" value="P:phospholipid biosynthetic process"/>
    <property type="evidence" value="ECO:0007669"/>
    <property type="project" value="UniProtKB-KW"/>
</dbReference>
<keyword evidence="5 10" id="KW-0443">Lipid metabolism</keyword>
<dbReference type="PANTHER" id="PTHR30100:SF1">
    <property type="entry name" value="PHOSPHATE ACYLTRANSFERASE"/>
    <property type="match status" value="1"/>
</dbReference>
<dbReference type="NCBIfam" id="TIGR00182">
    <property type="entry name" value="plsX"/>
    <property type="match status" value="1"/>
</dbReference>
<dbReference type="InterPro" id="IPR003664">
    <property type="entry name" value="FA_synthesis"/>
</dbReference>
<organism evidence="11 12">
    <name type="scientific">[Mycoplasma] phocae</name>
    <dbReference type="NCBI Taxonomy" id="142651"/>
    <lineage>
        <taxon>Bacteria</taxon>
        <taxon>Bacillati</taxon>
        <taxon>Mycoplasmatota</taxon>
        <taxon>Mycoplasmoidales</taxon>
        <taxon>Metamycoplasmataceae</taxon>
        <taxon>Metamycoplasma</taxon>
    </lineage>
</organism>
<evidence type="ECO:0000256" key="10">
    <source>
        <dbReference type="HAMAP-Rule" id="MF_00019"/>
    </source>
</evidence>
<evidence type="ECO:0000256" key="9">
    <source>
        <dbReference type="ARBA" id="ARBA00046608"/>
    </source>
</evidence>